<dbReference type="CDD" id="cd19071">
    <property type="entry name" value="AKR_AKR1-5-like"/>
    <property type="match status" value="1"/>
</dbReference>
<comment type="catalytic activity">
    <reaction evidence="5">
        <text>xylitol + NADP(+) = D-xylose + NADPH + H(+)</text>
        <dbReference type="Rhea" id="RHEA:27445"/>
        <dbReference type="ChEBI" id="CHEBI:15378"/>
        <dbReference type="ChEBI" id="CHEBI:17151"/>
        <dbReference type="ChEBI" id="CHEBI:53455"/>
        <dbReference type="ChEBI" id="CHEBI:57783"/>
        <dbReference type="ChEBI" id="CHEBI:58349"/>
        <dbReference type="EC" id="1.1.1.307"/>
    </reaction>
</comment>
<feature type="domain" description="NADP-dependent oxidoreductase" evidence="10">
    <location>
        <begin position="28"/>
        <end position="264"/>
    </location>
</feature>
<evidence type="ECO:0000256" key="6">
    <source>
        <dbReference type="ARBA" id="ARBA00049485"/>
    </source>
</evidence>
<sequence length="282" mass="31760">MVPNSPRVTYKLKSGYEIPVLGFGVYKTPPDVTKECVAAALKAGYRHIDCARAYNNEKQVGEAIRESGINRGEIFYTTKISPKATGYDNAKESIEYSIKQAGLGYIDLILIHAPFGGREGREGSWRALVEAQKAGLVRSIGVSNYGIDHLNEWEEYKQKLGGDIDVGQYELHPWCNRDDIVAWLRKRNIVVEAYSPLAQATRWDDPTLQALSKKLNKSPAQILLRWNMQKGYLPLVKSKTPSRIKENLEFFDFVLGDEDVAKLSTKEYCPIDWDPTTSGINN</sequence>
<dbReference type="EMBL" id="AZGZ01000025">
    <property type="protein sequence ID" value="KZZ88614.1"/>
    <property type="molecule type" value="Genomic_DNA"/>
</dbReference>
<dbReference type="GO" id="GO:0016491">
    <property type="term" value="F:oxidoreductase activity"/>
    <property type="evidence" value="ECO:0007669"/>
    <property type="project" value="UniProtKB-KW"/>
</dbReference>
<evidence type="ECO:0000256" key="7">
    <source>
        <dbReference type="PIRSR" id="PIRSR000097-1"/>
    </source>
</evidence>
<dbReference type="AlphaFoldDB" id="A0A167WAY1"/>
<dbReference type="InterPro" id="IPR036812">
    <property type="entry name" value="NAD(P)_OxRdtase_dom_sf"/>
</dbReference>
<evidence type="ECO:0000256" key="5">
    <source>
        <dbReference type="ARBA" id="ARBA00047534"/>
    </source>
</evidence>
<protein>
    <recommendedName>
        <fullName evidence="2">D-xylose reductase [NAD(P)H]</fullName>
        <ecNumber evidence="2">1.1.1.307</ecNumber>
    </recommendedName>
</protein>
<dbReference type="InterPro" id="IPR020471">
    <property type="entry name" value="AKR"/>
</dbReference>
<evidence type="ECO:0000256" key="4">
    <source>
        <dbReference type="ARBA" id="ARBA00025065"/>
    </source>
</evidence>
<feature type="active site" description="Proton donor" evidence="7">
    <location>
        <position position="54"/>
    </location>
</feature>
<dbReference type="VEuPathDB" id="FungiDB:AAP_04937"/>
<keyword evidence="12" id="KW-1185">Reference proteome</keyword>
<dbReference type="PROSITE" id="PS00062">
    <property type="entry name" value="ALDOKETO_REDUCTASE_2"/>
    <property type="match status" value="1"/>
</dbReference>
<dbReference type="SUPFAM" id="SSF51430">
    <property type="entry name" value="NAD(P)-linked oxidoreductase"/>
    <property type="match status" value="1"/>
</dbReference>
<dbReference type="InterPro" id="IPR018170">
    <property type="entry name" value="Aldo/ket_reductase_CS"/>
</dbReference>
<organism evidence="11 12">
    <name type="scientific">Ascosphaera apis ARSEF 7405</name>
    <dbReference type="NCBI Taxonomy" id="392613"/>
    <lineage>
        <taxon>Eukaryota</taxon>
        <taxon>Fungi</taxon>
        <taxon>Dikarya</taxon>
        <taxon>Ascomycota</taxon>
        <taxon>Pezizomycotina</taxon>
        <taxon>Eurotiomycetes</taxon>
        <taxon>Eurotiomycetidae</taxon>
        <taxon>Onygenales</taxon>
        <taxon>Ascosphaeraceae</taxon>
        <taxon>Ascosphaera</taxon>
    </lineage>
</organism>
<comment type="caution">
    <text evidence="11">The sequence shown here is derived from an EMBL/GenBank/DDBJ whole genome shotgun (WGS) entry which is preliminary data.</text>
</comment>
<dbReference type="Proteomes" id="UP000242877">
    <property type="component" value="Unassembled WGS sequence"/>
</dbReference>
<comment type="catalytic activity">
    <reaction evidence="6">
        <text>xylitol + NAD(+) = D-xylose + NADH + H(+)</text>
        <dbReference type="Rhea" id="RHEA:27441"/>
        <dbReference type="ChEBI" id="CHEBI:15378"/>
        <dbReference type="ChEBI" id="CHEBI:17151"/>
        <dbReference type="ChEBI" id="CHEBI:53455"/>
        <dbReference type="ChEBI" id="CHEBI:57540"/>
        <dbReference type="ChEBI" id="CHEBI:57945"/>
        <dbReference type="EC" id="1.1.1.307"/>
    </reaction>
</comment>
<dbReference type="Pfam" id="PF00248">
    <property type="entry name" value="Aldo_ket_red"/>
    <property type="match status" value="1"/>
</dbReference>
<evidence type="ECO:0000256" key="3">
    <source>
        <dbReference type="ARBA" id="ARBA00023002"/>
    </source>
</evidence>
<dbReference type="PROSITE" id="PS00063">
    <property type="entry name" value="ALDOKETO_REDUCTASE_3"/>
    <property type="match status" value="1"/>
</dbReference>
<gene>
    <name evidence="11" type="ORF">AAP_04937</name>
</gene>
<proteinExistence type="inferred from homology"/>
<evidence type="ECO:0000256" key="1">
    <source>
        <dbReference type="ARBA" id="ARBA00007905"/>
    </source>
</evidence>
<dbReference type="Gene3D" id="3.20.20.100">
    <property type="entry name" value="NADP-dependent oxidoreductase domain"/>
    <property type="match status" value="1"/>
</dbReference>
<evidence type="ECO:0000313" key="11">
    <source>
        <dbReference type="EMBL" id="KZZ88614.1"/>
    </source>
</evidence>
<dbReference type="FunFam" id="3.20.20.100:FF:000015">
    <property type="entry name" value="Oxidoreductase, aldo/keto reductase family"/>
    <property type="match status" value="1"/>
</dbReference>
<feature type="binding site" evidence="8">
    <location>
        <position position="112"/>
    </location>
    <ligand>
        <name>substrate</name>
    </ligand>
</feature>
<dbReference type="OrthoDB" id="416253at2759"/>
<evidence type="ECO:0000256" key="2">
    <source>
        <dbReference type="ARBA" id="ARBA00012845"/>
    </source>
</evidence>
<evidence type="ECO:0000313" key="12">
    <source>
        <dbReference type="Proteomes" id="UP000242877"/>
    </source>
</evidence>
<evidence type="ECO:0000256" key="8">
    <source>
        <dbReference type="PIRSR" id="PIRSR000097-2"/>
    </source>
</evidence>
<dbReference type="PANTHER" id="PTHR43827">
    <property type="entry name" value="2,5-DIKETO-D-GLUCONIC ACID REDUCTASE"/>
    <property type="match status" value="1"/>
</dbReference>
<comment type="similarity">
    <text evidence="1">Belongs to the aldo/keto reductase family.</text>
</comment>
<evidence type="ECO:0000259" key="10">
    <source>
        <dbReference type="Pfam" id="PF00248"/>
    </source>
</evidence>
<name>A0A167WAY1_9EURO</name>
<accession>A0A167WAY1</accession>
<dbReference type="PANTHER" id="PTHR43827:SF13">
    <property type="entry name" value="ALDO_KETO REDUCTASE FAMILY PROTEIN"/>
    <property type="match status" value="1"/>
</dbReference>
<dbReference type="EC" id="1.1.1.307" evidence="2"/>
<dbReference type="PRINTS" id="PR00069">
    <property type="entry name" value="ALDKETRDTASE"/>
</dbReference>
<comment type="function">
    <text evidence="4">Catalyzes the initial reaction in the xylose utilization pathway by reducing D-xylose into xylitol. Xylose is a major component of hemicelluloses such as xylan. Most fungi utilize D-xylose via three enzymatic reactions, xylose reductase (XR), xylitol dehydrogenase (XDH), and xylulokinase, to form xylulose 5-phosphate, which enters pentose phosphate pathway.</text>
</comment>
<reference evidence="11 12" key="1">
    <citation type="journal article" date="2016" name="Genome Biol. Evol.">
        <title>Divergent and convergent evolution of fungal pathogenicity.</title>
        <authorList>
            <person name="Shang Y."/>
            <person name="Xiao G."/>
            <person name="Zheng P."/>
            <person name="Cen K."/>
            <person name="Zhan S."/>
            <person name="Wang C."/>
        </authorList>
    </citation>
    <scope>NUCLEOTIDE SEQUENCE [LARGE SCALE GENOMIC DNA]</scope>
    <source>
        <strain evidence="11 12">ARSEF 7405</strain>
    </source>
</reference>
<dbReference type="PIRSF" id="PIRSF000097">
    <property type="entry name" value="AKR"/>
    <property type="match status" value="1"/>
</dbReference>
<keyword evidence="3" id="KW-0560">Oxidoreductase</keyword>
<feature type="site" description="Lowers pKa of active site Tyr" evidence="9">
    <location>
        <position position="79"/>
    </location>
</feature>
<evidence type="ECO:0000256" key="9">
    <source>
        <dbReference type="PIRSR" id="PIRSR000097-3"/>
    </source>
</evidence>
<dbReference type="InterPro" id="IPR023210">
    <property type="entry name" value="NADP_OxRdtase_dom"/>
</dbReference>
<dbReference type="PROSITE" id="PS00798">
    <property type="entry name" value="ALDOKETO_REDUCTASE_1"/>
    <property type="match status" value="1"/>
</dbReference>